<reference evidence="2 3" key="1">
    <citation type="journal article" date="2012" name="J. Bacteriol.">
        <title>Genome sequence of "Candidatus Nitrosopumilus salaria" BD31, an ammonia-oxidizing archaeon from the San Francisco Bay estuary.</title>
        <authorList>
            <person name="Mosier A.C."/>
            <person name="Allen E.E."/>
            <person name="Kim M."/>
            <person name="Ferriera S."/>
            <person name="Francis C.A."/>
        </authorList>
    </citation>
    <scope>NUCLEOTIDE SEQUENCE [LARGE SCALE GENOMIC DNA]</scope>
    <source>
        <strain evidence="2 3">BD31</strain>
    </source>
</reference>
<name>I3D5B5_9ARCH</name>
<evidence type="ECO:0000313" key="2">
    <source>
        <dbReference type="EMBL" id="EIJ66908.1"/>
    </source>
</evidence>
<dbReference type="AlphaFoldDB" id="I3D5B5"/>
<dbReference type="InterPro" id="IPR013216">
    <property type="entry name" value="Methyltransf_11"/>
</dbReference>
<dbReference type="GO" id="GO:0032259">
    <property type="term" value="P:methylation"/>
    <property type="evidence" value="ECO:0007669"/>
    <property type="project" value="UniProtKB-KW"/>
</dbReference>
<keyword evidence="2" id="KW-0808">Transferase</keyword>
<dbReference type="CDD" id="cd02440">
    <property type="entry name" value="AdoMet_MTases"/>
    <property type="match status" value="1"/>
</dbReference>
<dbReference type="Gene3D" id="3.40.50.150">
    <property type="entry name" value="Vaccinia Virus protein VP39"/>
    <property type="match status" value="1"/>
</dbReference>
<accession>I3D5B5</accession>
<dbReference type="RefSeq" id="WP_008296858.1">
    <property type="nucleotide sequence ID" value="NZ_AEXL02000016.1"/>
</dbReference>
<evidence type="ECO:0000313" key="3">
    <source>
        <dbReference type="Proteomes" id="UP000003423"/>
    </source>
</evidence>
<dbReference type="Proteomes" id="UP000003423">
    <property type="component" value="Unassembled WGS sequence"/>
</dbReference>
<dbReference type="PATRIC" id="fig|859350.6.peg.117"/>
<dbReference type="OrthoDB" id="147504at2157"/>
<dbReference type="PANTHER" id="PTHR43861">
    <property type="entry name" value="TRANS-ACONITATE 2-METHYLTRANSFERASE-RELATED"/>
    <property type="match status" value="1"/>
</dbReference>
<comment type="caution">
    <text evidence="2">The sequence shown here is derived from an EMBL/GenBank/DDBJ whole genome shotgun (WGS) entry which is preliminary data.</text>
</comment>
<dbReference type="InterPro" id="IPR029063">
    <property type="entry name" value="SAM-dependent_MTases_sf"/>
</dbReference>
<dbReference type="GO" id="GO:0008757">
    <property type="term" value="F:S-adenosylmethionine-dependent methyltransferase activity"/>
    <property type="evidence" value="ECO:0007669"/>
    <property type="project" value="InterPro"/>
</dbReference>
<protein>
    <submittedName>
        <fullName evidence="2">Methyltransferase domain protein</fullName>
    </submittedName>
</protein>
<organism evidence="2 3">
    <name type="scientific">Candidatus Nitrosopumilus salarius BD31</name>
    <dbReference type="NCBI Taxonomy" id="859350"/>
    <lineage>
        <taxon>Archaea</taxon>
        <taxon>Nitrososphaerota</taxon>
        <taxon>Nitrososphaeria</taxon>
        <taxon>Nitrosopumilales</taxon>
        <taxon>Nitrosopumilaceae</taxon>
        <taxon>Nitrosopumilus</taxon>
    </lineage>
</organism>
<keyword evidence="2" id="KW-0489">Methyltransferase</keyword>
<dbReference type="Pfam" id="PF08241">
    <property type="entry name" value="Methyltransf_11"/>
    <property type="match status" value="1"/>
</dbReference>
<evidence type="ECO:0000259" key="1">
    <source>
        <dbReference type="Pfam" id="PF08241"/>
    </source>
</evidence>
<feature type="domain" description="Methyltransferase type 11" evidence="1">
    <location>
        <begin position="117"/>
        <end position="213"/>
    </location>
</feature>
<sequence>MVESKRERVNNLIKEKGFLWTVSYIFNSQVKEKISDKYALWINKKQLDAKDEKSFIDLPSHTVEENKRLWNNYDWSEEGEEWTSEVQKYKGIDPNQWKKQLINDLMIKNFTANKTILEIGPGAGRWTEHLRKIGKRVILADITKKCLDVCQERFKDDNKIEYHLIENNLDFLPENSIDQIWSYDVFVHINPSDIKKYIKEFQRVLKPGGIAIIHHSGMISDYIDKKEGWRSFMGKNQFSKILEDNNLKIISQNEDLVHLKGDIVSIFSK</sequence>
<dbReference type="EMBL" id="AEXL02000016">
    <property type="protein sequence ID" value="EIJ66908.1"/>
    <property type="molecule type" value="Genomic_DNA"/>
</dbReference>
<proteinExistence type="predicted"/>
<keyword evidence="3" id="KW-1185">Reference proteome</keyword>
<gene>
    <name evidence="2" type="ORF">BD31_I0459</name>
</gene>
<dbReference type="SUPFAM" id="SSF53335">
    <property type="entry name" value="S-adenosyl-L-methionine-dependent methyltransferases"/>
    <property type="match status" value="1"/>
</dbReference>